<dbReference type="SUPFAM" id="SSF88713">
    <property type="entry name" value="Glycoside hydrolase/deacetylase"/>
    <property type="match status" value="1"/>
</dbReference>
<evidence type="ECO:0000256" key="5">
    <source>
        <dbReference type="ARBA" id="ARBA00032976"/>
    </source>
</evidence>
<dbReference type="EMBL" id="JACCBY010000006">
    <property type="protein sequence ID" value="NYD91757.1"/>
    <property type="molecule type" value="Genomic_DNA"/>
</dbReference>
<gene>
    <name evidence="7" type="ORF">HD841_003573</name>
</gene>
<accession>A0A7Y9K3C4</accession>
<organism evidence="7 8">
    <name type="scientific">Sphingomonas melonis</name>
    <dbReference type="NCBI Taxonomy" id="152682"/>
    <lineage>
        <taxon>Bacteria</taxon>
        <taxon>Pseudomonadati</taxon>
        <taxon>Pseudomonadota</taxon>
        <taxon>Alphaproteobacteria</taxon>
        <taxon>Sphingomonadales</taxon>
        <taxon>Sphingomonadaceae</taxon>
        <taxon>Sphingomonas</taxon>
    </lineage>
</organism>
<reference evidence="7 8" key="1">
    <citation type="submission" date="2020-07" db="EMBL/GenBank/DDBJ databases">
        <authorList>
            <person name="Partida-Martinez L."/>
            <person name="Huntemann M."/>
            <person name="Clum A."/>
            <person name="Wang J."/>
            <person name="Palaniappan K."/>
            <person name="Ritter S."/>
            <person name="Chen I.-M."/>
            <person name="Stamatis D."/>
            <person name="Reddy T."/>
            <person name="O'Malley R."/>
            <person name="Daum C."/>
            <person name="Shapiro N."/>
            <person name="Ivanova N."/>
            <person name="Kyrpides N."/>
            <person name="Woyke T."/>
        </authorList>
    </citation>
    <scope>NUCLEOTIDE SEQUENCE [LARGE SCALE GENOMIC DNA]</scope>
    <source>
        <strain evidence="7 8">AS2.3</strain>
    </source>
</reference>
<dbReference type="Gene3D" id="3.20.20.370">
    <property type="entry name" value="Glycoside hydrolase/deacetylase"/>
    <property type="match status" value="1"/>
</dbReference>
<comment type="function">
    <text evidence="1">Is involved in generating a small heat-stable compound (Nod), an acylated oligomer of N-acetylglucosamine, that stimulates mitosis in various plant protoplasts.</text>
</comment>
<comment type="caution">
    <text evidence="7">The sequence shown here is derived from an EMBL/GenBank/DDBJ whole genome shotgun (WGS) entry which is preliminary data.</text>
</comment>
<evidence type="ECO:0000259" key="6">
    <source>
        <dbReference type="Pfam" id="PF01522"/>
    </source>
</evidence>
<evidence type="ECO:0000256" key="2">
    <source>
        <dbReference type="ARBA" id="ARBA00010973"/>
    </source>
</evidence>
<dbReference type="AlphaFoldDB" id="A0A7Y9K3C4"/>
<dbReference type="InterPro" id="IPR051398">
    <property type="entry name" value="Polysacch_Deacetylase"/>
</dbReference>
<dbReference type="InterPro" id="IPR002509">
    <property type="entry name" value="NODB_dom"/>
</dbReference>
<evidence type="ECO:0000256" key="1">
    <source>
        <dbReference type="ARBA" id="ARBA00003236"/>
    </source>
</evidence>
<keyword evidence="8" id="KW-1185">Reference proteome</keyword>
<dbReference type="RefSeq" id="WP_257015715.1">
    <property type="nucleotide sequence ID" value="NZ_JACCBY010000006.1"/>
</dbReference>
<evidence type="ECO:0000313" key="7">
    <source>
        <dbReference type="EMBL" id="NYD91757.1"/>
    </source>
</evidence>
<proteinExistence type="inferred from homology"/>
<protein>
    <recommendedName>
        <fullName evidence="3">Chitooligosaccharide deacetylase</fullName>
    </recommendedName>
    <alternativeName>
        <fullName evidence="5">Nodulation protein B</fullName>
    </alternativeName>
</protein>
<evidence type="ECO:0000256" key="3">
    <source>
        <dbReference type="ARBA" id="ARBA00020071"/>
    </source>
</evidence>
<name>A0A7Y9K3C4_9SPHN</name>
<sequence length="268" mass="28302">MAIAVTAVPSSVAARTAWPGKARAAIVLTYDDALVSQLDHAIPTLDAAGLKATFFLSGVRQADVARWRAAASHGHELGNHTIFHPCAAATYPADPHYTAEAYTPATMLREIAAQNVLLSALDGKSRHAFATPCGQTVAGGADYLGPLAASRLVTSVRGVSATPADLAVDGATRDVMHIPARGFAEHTTGEQLIAYARQAEAGGGIAVFLFHGIGGDHLAISNEAHRALINWLRSHKRDVWTTTLSKALAWEATHQRGPFDAKHPASRR</sequence>
<dbReference type="Pfam" id="PF01522">
    <property type="entry name" value="Polysacc_deac_1"/>
    <property type="match status" value="1"/>
</dbReference>
<dbReference type="PANTHER" id="PTHR34216">
    <property type="match status" value="1"/>
</dbReference>
<reference evidence="7 8" key="2">
    <citation type="submission" date="2020-08" db="EMBL/GenBank/DDBJ databases">
        <title>The Agave Microbiome: Exploring the role of microbial communities in plant adaptations to desert environments.</title>
        <authorList>
            <person name="Partida-Martinez L.P."/>
        </authorList>
    </citation>
    <scope>NUCLEOTIDE SEQUENCE [LARGE SCALE GENOMIC DNA]</scope>
    <source>
        <strain evidence="7 8">AS2.3</strain>
    </source>
</reference>
<dbReference type="GO" id="GO:0005975">
    <property type="term" value="P:carbohydrate metabolic process"/>
    <property type="evidence" value="ECO:0007669"/>
    <property type="project" value="InterPro"/>
</dbReference>
<evidence type="ECO:0000313" key="8">
    <source>
        <dbReference type="Proteomes" id="UP000517753"/>
    </source>
</evidence>
<dbReference type="InterPro" id="IPR011330">
    <property type="entry name" value="Glyco_hydro/deAcase_b/a-brl"/>
</dbReference>
<keyword evidence="4" id="KW-0732">Signal</keyword>
<evidence type="ECO:0000256" key="4">
    <source>
        <dbReference type="ARBA" id="ARBA00022729"/>
    </source>
</evidence>
<comment type="similarity">
    <text evidence="2">Belongs to the polysaccharide deacetylase family.</text>
</comment>
<dbReference type="PANTHER" id="PTHR34216:SF11">
    <property type="entry name" value="CHITOOLIGOSACCHARIDE DEACETYLASE"/>
    <property type="match status" value="1"/>
</dbReference>
<feature type="domain" description="NodB homology" evidence="6">
    <location>
        <begin position="24"/>
        <end position="135"/>
    </location>
</feature>
<dbReference type="GO" id="GO:0016810">
    <property type="term" value="F:hydrolase activity, acting on carbon-nitrogen (but not peptide) bonds"/>
    <property type="evidence" value="ECO:0007669"/>
    <property type="project" value="InterPro"/>
</dbReference>
<dbReference type="Proteomes" id="UP000517753">
    <property type="component" value="Unassembled WGS sequence"/>
</dbReference>